<dbReference type="InterPro" id="IPR055366">
    <property type="entry name" value="SVIP_metazoa"/>
</dbReference>
<organism evidence="5 6">
    <name type="scientific">Anas platyrhynchos</name>
    <name type="common">Mallard</name>
    <name type="synonym">Anas boschas</name>
    <dbReference type="NCBI Taxonomy" id="8839"/>
    <lineage>
        <taxon>Eukaryota</taxon>
        <taxon>Metazoa</taxon>
        <taxon>Chordata</taxon>
        <taxon>Craniata</taxon>
        <taxon>Vertebrata</taxon>
        <taxon>Euteleostomi</taxon>
        <taxon>Archelosauria</taxon>
        <taxon>Archosauria</taxon>
        <taxon>Dinosauria</taxon>
        <taxon>Saurischia</taxon>
        <taxon>Theropoda</taxon>
        <taxon>Coelurosauria</taxon>
        <taxon>Aves</taxon>
        <taxon>Neognathae</taxon>
        <taxon>Galloanserae</taxon>
        <taxon>Anseriformes</taxon>
        <taxon>Anatidae</taxon>
        <taxon>Anatinae</taxon>
        <taxon>Anas</taxon>
    </lineage>
</organism>
<dbReference type="Proteomes" id="UP000694400">
    <property type="component" value="Chromosome 5"/>
</dbReference>
<evidence type="ECO:0000313" key="6">
    <source>
        <dbReference type="Proteomes" id="UP000694400"/>
    </source>
</evidence>
<reference evidence="5" key="2">
    <citation type="submission" date="2025-08" db="UniProtKB">
        <authorList>
            <consortium name="Ensembl"/>
        </authorList>
    </citation>
    <scope>IDENTIFICATION</scope>
</reference>
<dbReference type="Pfam" id="PF15811">
    <property type="entry name" value="SVIP"/>
    <property type="match status" value="1"/>
</dbReference>
<sequence length="144" mass="16038">MGLCLPCLGGAVKDVVETPDPEIKRRQLAEAAEKRQMEASSRGIKNTYSLEQKKKKQEEIEKRIAASGSGGEGGLRVSLKMKQYDATVFIFTKEKSNFVLLLSTRLNNARKKKNKRKGNGIEIEACVMYSQADLISGMQGWQRA</sequence>
<dbReference type="GO" id="GO:1904293">
    <property type="term" value="P:negative regulation of ERAD pathway"/>
    <property type="evidence" value="ECO:0007669"/>
    <property type="project" value="TreeGrafter"/>
</dbReference>
<feature type="region of interest" description="Disordered" evidence="4">
    <location>
        <begin position="30"/>
        <end position="55"/>
    </location>
</feature>
<keyword evidence="1" id="KW-0519">Myristate</keyword>
<evidence type="ECO:0000313" key="5">
    <source>
        <dbReference type="Ensembl" id="ENSAPLP00020012084.1"/>
    </source>
</evidence>
<dbReference type="PANTHER" id="PTHR35269:SF1">
    <property type="entry name" value="SMALL VCP_P97-INTERACTING PROTEIN"/>
    <property type="match status" value="1"/>
</dbReference>
<dbReference type="InterPro" id="IPR031632">
    <property type="entry name" value="SVIP"/>
</dbReference>
<proteinExistence type="predicted"/>
<name>A0A8B9ZE72_ANAPL</name>
<keyword evidence="2" id="KW-0564">Palmitate</keyword>
<evidence type="ECO:0000256" key="2">
    <source>
        <dbReference type="ARBA" id="ARBA00023139"/>
    </source>
</evidence>
<dbReference type="AlphaFoldDB" id="A0A8B9ZE72"/>
<dbReference type="GO" id="GO:0010508">
    <property type="term" value="P:positive regulation of autophagy"/>
    <property type="evidence" value="ECO:0007669"/>
    <property type="project" value="TreeGrafter"/>
</dbReference>
<evidence type="ECO:0000256" key="4">
    <source>
        <dbReference type="SAM" id="MobiDB-lite"/>
    </source>
</evidence>
<dbReference type="GO" id="GO:1904240">
    <property type="term" value="P:negative regulation of VCP-NPL4-UFD1 AAA ATPase complex assembly"/>
    <property type="evidence" value="ECO:0007669"/>
    <property type="project" value="TreeGrafter"/>
</dbReference>
<keyword evidence="3" id="KW-0449">Lipoprotein</keyword>
<reference evidence="5" key="1">
    <citation type="submission" date="2019-08" db="EMBL/GenBank/DDBJ databases">
        <title>Three high-quality genomes provides insights into domestication of ducks.</title>
        <authorList>
            <person name="Hou Z.C."/>
            <person name="Zhu F."/>
            <person name="Yin Z.T."/>
            <person name="Zhang F."/>
        </authorList>
    </citation>
    <scope>NUCLEOTIDE SEQUENCE [LARGE SCALE GENOMIC DNA]</scope>
</reference>
<gene>
    <name evidence="5" type="primary">SVIP</name>
</gene>
<protein>
    <submittedName>
        <fullName evidence="5">Small VCP interacting protein</fullName>
    </submittedName>
</protein>
<dbReference type="PANTHER" id="PTHR35269">
    <property type="entry name" value="SMALL VCP/P97-INTERACTING PROTEIN"/>
    <property type="match status" value="1"/>
</dbReference>
<dbReference type="Ensembl" id="ENSAPLT00020013006.1">
    <property type="protein sequence ID" value="ENSAPLP00020012084.1"/>
    <property type="gene ID" value="ENSAPLG00020008874.1"/>
</dbReference>
<accession>A0A8B9ZE72</accession>
<reference evidence="5" key="3">
    <citation type="submission" date="2025-09" db="UniProtKB">
        <authorList>
            <consortium name="Ensembl"/>
        </authorList>
    </citation>
    <scope>IDENTIFICATION</scope>
</reference>
<evidence type="ECO:0000256" key="1">
    <source>
        <dbReference type="ARBA" id="ARBA00022707"/>
    </source>
</evidence>
<dbReference type="GO" id="GO:0005789">
    <property type="term" value="C:endoplasmic reticulum membrane"/>
    <property type="evidence" value="ECO:0007669"/>
    <property type="project" value="TreeGrafter"/>
</dbReference>
<evidence type="ECO:0000256" key="3">
    <source>
        <dbReference type="ARBA" id="ARBA00023288"/>
    </source>
</evidence>
<dbReference type="GO" id="GO:1904153">
    <property type="term" value="P:negative regulation of retrograde protein transport, ER to cytosol"/>
    <property type="evidence" value="ECO:0007669"/>
    <property type="project" value="TreeGrafter"/>
</dbReference>